<evidence type="ECO:0000256" key="8">
    <source>
        <dbReference type="SAM" id="Phobius"/>
    </source>
</evidence>
<evidence type="ECO:0000313" key="10">
    <source>
        <dbReference type="EMBL" id="KAF2176432.1"/>
    </source>
</evidence>
<dbReference type="InterPro" id="IPR036259">
    <property type="entry name" value="MFS_trans_sf"/>
</dbReference>
<dbReference type="FunFam" id="1.20.1250.20:FF:000078">
    <property type="entry name" value="MFS maltose transporter, putative"/>
    <property type="match status" value="1"/>
</dbReference>
<evidence type="ECO:0000256" key="5">
    <source>
        <dbReference type="ARBA" id="ARBA00022989"/>
    </source>
</evidence>
<evidence type="ECO:0000313" key="11">
    <source>
        <dbReference type="Proteomes" id="UP000800200"/>
    </source>
</evidence>
<name>A0A6A6DDJ1_9PEZI</name>
<dbReference type="Pfam" id="PF00083">
    <property type="entry name" value="Sugar_tr"/>
    <property type="match status" value="1"/>
</dbReference>
<dbReference type="NCBIfam" id="TIGR00879">
    <property type="entry name" value="SP"/>
    <property type="match status" value="1"/>
</dbReference>
<evidence type="ECO:0000256" key="3">
    <source>
        <dbReference type="ARBA" id="ARBA00022448"/>
    </source>
</evidence>
<comment type="subcellular location">
    <subcellularLocation>
        <location evidence="1">Membrane</location>
        <topology evidence="1">Multi-pass membrane protein</topology>
    </subcellularLocation>
</comment>
<keyword evidence="5 8" id="KW-1133">Transmembrane helix</keyword>
<dbReference type="GO" id="GO:0005351">
    <property type="term" value="F:carbohydrate:proton symporter activity"/>
    <property type="evidence" value="ECO:0007669"/>
    <property type="project" value="TreeGrafter"/>
</dbReference>
<keyword evidence="6 8" id="KW-0472">Membrane</keyword>
<keyword evidence="3 7" id="KW-0813">Transport</keyword>
<feature type="transmembrane region" description="Helical" evidence="8">
    <location>
        <begin position="129"/>
        <end position="149"/>
    </location>
</feature>
<dbReference type="SUPFAM" id="SSF103473">
    <property type="entry name" value="MFS general substrate transporter"/>
    <property type="match status" value="1"/>
</dbReference>
<feature type="transmembrane region" description="Helical" evidence="8">
    <location>
        <begin position="314"/>
        <end position="335"/>
    </location>
</feature>
<dbReference type="InterPro" id="IPR003663">
    <property type="entry name" value="Sugar/inositol_transpt"/>
</dbReference>
<feature type="transmembrane region" description="Helical" evidence="8">
    <location>
        <begin position="341"/>
        <end position="363"/>
    </location>
</feature>
<dbReference type="PROSITE" id="PS50850">
    <property type="entry name" value="MFS"/>
    <property type="match status" value="1"/>
</dbReference>
<evidence type="ECO:0000256" key="1">
    <source>
        <dbReference type="ARBA" id="ARBA00004141"/>
    </source>
</evidence>
<feature type="transmembrane region" description="Helical" evidence="8">
    <location>
        <begin position="161"/>
        <end position="180"/>
    </location>
</feature>
<sequence length="516" mass="57118">MTDSWSASKGGIRRFVECFNFRLFYSCVLIALSQLNFGMDQGAFANTQAMTAFIRKFGVYRPAKDAYELESYYLSLLNSLTYIGFAFGLVTGNYISSVYGRRKCFLIMCVWALIGAIILITSNNRWQMLAGRIVAYVYIGMELALVPVLQSELVPAAVRGFIVGTYQSSLLVGQLVQALICRGTSTIVGDSSWRIPLGLFFVVPTILACGICYVPESPRWLLQKDRPEEAMRSLRLLRQGRYTDEQIENEFREFQSTIDCTVNRGSLQELFQGTNLKRTLIVIGVNAFLQLTGQNFSSVYGTIFIKSIGVIDPFTMTSVNTAVSIFVTLVTQFMTDFTGRVPLMFAGAIIQTGALFTMGGLGVGRNPSLSMKKGIVAMVTVFGVGFQLGWAPLSHVVAAEIPTQRLRDQTYALGSVFNIVIQFVVSFSIPYLINDEYAGLGSKVGFIFGTTAFCAVIFSWFCIPECSGKTLEEIDELFLEGVPIAKFGKTHTHHHMDAFRERPEKGGSVQHVETAV</sequence>
<feature type="transmembrane region" description="Helical" evidence="8">
    <location>
        <begin position="104"/>
        <end position="123"/>
    </location>
</feature>
<dbReference type="PRINTS" id="PR00171">
    <property type="entry name" value="SUGRTRNSPORT"/>
</dbReference>
<feature type="transmembrane region" description="Helical" evidence="8">
    <location>
        <begin position="21"/>
        <end position="39"/>
    </location>
</feature>
<protein>
    <submittedName>
        <fullName evidence="10">General substrate transporter</fullName>
    </submittedName>
</protein>
<feature type="transmembrane region" description="Helical" evidence="8">
    <location>
        <begin position="375"/>
        <end position="391"/>
    </location>
</feature>
<dbReference type="InterPro" id="IPR005828">
    <property type="entry name" value="MFS_sugar_transport-like"/>
</dbReference>
<comment type="similarity">
    <text evidence="2 7">Belongs to the major facilitator superfamily. Sugar transporter (TC 2.A.1.1) family.</text>
</comment>
<evidence type="ECO:0000256" key="4">
    <source>
        <dbReference type="ARBA" id="ARBA00022692"/>
    </source>
</evidence>
<feature type="transmembrane region" description="Helical" evidence="8">
    <location>
        <begin position="192"/>
        <end position="214"/>
    </location>
</feature>
<dbReference type="InterPro" id="IPR020846">
    <property type="entry name" value="MFS_dom"/>
</dbReference>
<reference evidence="10" key="1">
    <citation type="journal article" date="2020" name="Stud. Mycol.">
        <title>101 Dothideomycetes genomes: a test case for predicting lifestyles and emergence of pathogens.</title>
        <authorList>
            <person name="Haridas S."/>
            <person name="Albert R."/>
            <person name="Binder M."/>
            <person name="Bloem J."/>
            <person name="Labutti K."/>
            <person name="Salamov A."/>
            <person name="Andreopoulos B."/>
            <person name="Baker S."/>
            <person name="Barry K."/>
            <person name="Bills G."/>
            <person name="Bluhm B."/>
            <person name="Cannon C."/>
            <person name="Castanera R."/>
            <person name="Culley D."/>
            <person name="Daum C."/>
            <person name="Ezra D."/>
            <person name="Gonzalez J."/>
            <person name="Henrissat B."/>
            <person name="Kuo A."/>
            <person name="Liang C."/>
            <person name="Lipzen A."/>
            <person name="Lutzoni F."/>
            <person name="Magnuson J."/>
            <person name="Mondo S."/>
            <person name="Nolan M."/>
            <person name="Ohm R."/>
            <person name="Pangilinan J."/>
            <person name="Park H.-J."/>
            <person name="Ramirez L."/>
            <person name="Alfaro M."/>
            <person name="Sun H."/>
            <person name="Tritt A."/>
            <person name="Yoshinaga Y."/>
            <person name="Zwiers L.-H."/>
            <person name="Turgeon B."/>
            <person name="Goodwin S."/>
            <person name="Spatafora J."/>
            <person name="Crous P."/>
            <person name="Grigoriev I."/>
        </authorList>
    </citation>
    <scope>NUCLEOTIDE SEQUENCE</scope>
    <source>
        <strain evidence="10">CBS 207.26</strain>
    </source>
</reference>
<dbReference type="InterPro" id="IPR050360">
    <property type="entry name" value="MFS_Sugar_Transporters"/>
</dbReference>
<gene>
    <name evidence="10" type="ORF">K469DRAFT_760336</name>
</gene>
<proteinExistence type="inferred from homology"/>
<accession>A0A6A6DDJ1</accession>
<dbReference type="Proteomes" id="UP000800200">
    <property type="component" value="Unassembled WGS sequence"/>
</dbReference>
<dbReference type="Gene3D" id="1.20.1250.20">
    <property type="entry name" value="MFS general substrate transporter like domains"/>
    <property type="match status" value="1"/>
</dbReference>
<organism evidence="10 11">
    <name type="scientific">Zopfia rhizophila CBS 207.26</name>
    <dbReference type="NCBI Taxonomy" id="1314779"/>
    <lineage>
        <taxon>Eukaryota</taxon>
        <taxon>Fungi</taxon>
        <taxon>Dikarya</taxon>
        <taxon>Ascomycota</taxon>
        <taxon>Pezizomycotina</taxon>
        <taxon>Dothideomycetes</taxon>
        <taxon>Dothideomycetes incertae sedis</taxon>
        <taxon>Zopfiaceae</taxon>
        <taxon>Zopfia</taxon>
    </lineage>
</organism>
<feature type="transmembrane region" description="Helical" evidence="8">
    <location>
        <begin position="411"/>
        <end position="432"/>
    </location>
</feature>
<evidence type="ECO:0000256" key="6">
    <source>
        <dbReference type="ARBA" id="ARBA00023136"/>
    </source>
</evidence>
<evidence type="ECO:0000256" key="2">
    <source>
        <dbReference type="ARBA" id="ARBA00010992"/>
    </source>
</evidence>
<feature type="transmembrane region" description="Helical" evidence="8">
    <location>
        <begin position="444"/>
        <end position="461"/>
    </location>
</feature>
<dbReference type="PANTHER" id="PTHR48022">
    <property type="entry name" value="PLASTIDIC GLUCOSE TRANSPORTER 4"/>
    <property type="match status" value="1"/>
</dbReference>
<keyword evidence="4 8" id="KW-0812">Transmembrane</keyword>
<dbReference type="OrthoDB" id="6612291at2759"/>
<dbReference type="PANTHER" id="PTHR48022:SF10">
    <property type="entry name" value="MAJOR FACILITATOR SUPERFAMILY (MFS) PROFILE DOMAIN-CONTAINING PROTEIN"/>
    <property type="match status" value="1"/>
</dbReference>
<feature type="domain" description="Major facilitator superfamily (MFS) profile" evidence="9">
    <location>
        <begin position="26"/>
        <end position="467"/>
    </location>
</feature>
<dbReference type="GO" id="GO:0016020">
    <property type="term" value="C:membrane"/>
    <property type="evidence" value="ECO:0007669"/>
    <property type="project" value="UniProtKB-SubCell"/>
</dbReference>
<dbReference type="EMBL" id="ML994709">
    <property type="protein sequence ID" value="KAF2176432.1"/>
    <property type="molecule type" value="Genomic_DNA"/>
</dbReference>
<dbReference type="AlphaFoldDB" id="A0A6A6DDJ1"/>
<keyword evidence="11" id="KW-1185">Reference proteome</keyword>
<evidence type="ECO:0000256" key="7">
    <source>
        <dbReference type="RuleBase" id="RU003346"/>
    </source>
</evidence>
<feature type="transmembrane region" description="Helical" evidence="8">
    <location>
        <begin position="72"/>
        <end position="92"/>
    </location>
</feature>
<evidence type="ECO:0000259" key="9">
    <source>
        <dbReference type="PROSITE" id="PS50850"/>
    </source>
</evidence>